<accession>A0A1Z5J9H6</accession>
<keyword evidence="1" id="KW-1133">Transmembrane helix</keyword>
<comment type="caution">
    <text evidence="2">The sequence shown here is derived from an EMBL/GenBank/DDBJ whole genome shotgun (WGS) entry which is preliminary data.</text>
</comment>
<evidence type="ECO:0000313" key="2">
    <source>
        <dbReference type="EMBL" id="GAX10640.1"/>
    </source>
</evidence>
<sequence>MDSSCSSLQRLLTPEQATAACDTWRQFYEQVWLPLHIPTRTVWQQAWWLAVQDTREATASSVHFWMLTLRPFVLFVRMTLQWILQIIWKYVIVKGISQQGVHYVKTAARRWYRWQRSLTREQLVMELVLIVLVLALYYLHRFLQRQTYFQRLSAWVRAKMRVLQLYYDRSKRATAKVRTLV</sequence>
<evidence type="ECO:0000313" key="3">
    <source>
        <dbReference type="Proteomes" id="UP000198406"/>
    </source>
</evidence>
<keyword evidence="1" id="KW-0472">Membrane</keyword>
<dbReference type="InParanoid" id="A0A1Z5J9H6"/>
<keyword evidence="1" id="KW-0812">Transmembrane</keyword>
<organism evidence="2 3">
    <name type="scientific">Fistulifera solaris</name>
    <name type="common">Oleaginous diatom</name>
    <dbReference type="NCBI Taxonomy" id="1519565"/>
    <lineage>
        <taxon>Eukaryota</taxon>
        <taxon>Sar</taxon>
        <taxon>Stramenopiles</taxon>
        <taxon>Ochrophyta</taxon>
        <taxon>Bacillariophyta</taxon>
        <taxon>Bacillariophyceae</taxon>
        <taxon>Bacillariophycidae</taxon>
        <taxon>Naviculales</taxon>
        <taxon>Naviculaceae</taxon>
        <taxon>Fistulifera</taxon>
    </lineage>
</organism>
<reference evidence="2 3" key="1">
    <citation type="journal article" date="2015" name="Plant Cell">
        <title>Oil accumulation by the oleaginous diatom Fistulifera solaris as revealed by the genome and transcriptome.</title>
        <authorList>
            <person name="Tanaka T."/>
            <person name="Maeda Y."/>
            <person name="Veluchamy A."/>
            <person name="Tanaka M."/>
            <person name="Abida H."/>
            <person name="Marechal E."/>
            <person name="Bowler C."/>
            <person name="Muto M."/>
            <person name="Sunaga Y."/>
            <person name="Tanaka M."/>
            <person name="Yoshino T."/>
            <person name="Taniguchi T."/>
            <person name="Fukuda Y."/>
            <person name="Nemoto M."/>
            <person name="Matsumoto M."/>
            <person name="Wong P.S."/>
            <person name="Aburatani S."/>
            <person name="Fujibuchi W."/>
        </authorList>
    </citation>
    <scope>NUCLEOTIDE SEQUENCE [LARGE SCALE GENOMIC DNA]</scope>
    <source>
        <strain evidence="2 3">JPCC DA0580</strain>
    </source>
</reference>
<keyword evidence="3" id="KW-1185">Reference proteome</keyword>
<dbReference type="OrthoDB" id="46182at2759"/>
<dbReference type="Proteomes" id="UP000198406">
    <property type="component" value="Unassembled WGS sequence"/>
</dbReference>
<proteinExistence type="predicted"/>
<dbReference type="EMBL" id="BDSP01000022">
    <property type="protein sequence ID" value="GAX10640.1"/>
    <property type="molecule type" value="Genomic_DNA"/>
</dbReference>
<feature type="transmembrane region" description="Helical" evidence="1">
    <location>
        <begin position="123"/>
        <end position="140"/>
    </location>
</feature>
<protein>
    <submittedName>
        <fullName evidence="2">Uncharacterized protein</fullName>
    </submittedName>
</protein>
<name>A0A1Z5J9H6_FISSO</name>
<gene>
    <name evidence="2" type="ORF">FisN_14Lu154</name>
</gene>
<dbReference type="AlphaFoldDB" id="A0A1Z5J9H6"/>
<evidence type="ECO:0000256" key="1">
    <source>
        <dbReference type="SAM" id="Phobius"/>
    </source>
</evidence>